<evidence type="ECO:0000313" key="2">
    <source>
        <dbReference type="EMBL" id="TDC00019.1"/>
    </source>
</evidence>
<comment type="caution">
    <text evidence="2">The sequence shown here is derived from an EMBL/GenBank/DDBJ whole genome shotgun (WGS) entry which is preliminary data.</text>
</comment>
<reference evidence="2 3" key="1">
    <citation type="submission" date="2019-02" db="EMBL/GenBank/DDBJ databases">
        <title>Draft genome sequences of novel Actinobacteria.</title>
        <authorList>
            <person name="Sahin N."/>
            <person name="Ay H."/>
            <person name="Saygin H."/>
        </authorList>
    </citation>
    <scope>NUCLEOTIDE SEQUENCE [LARGE SCALE GENOMIC DNA]</scope>
    <source>
        <strain evidence="2 3">JCM 30529</strain>
    </source>
</reference>
<dbReference type="Proteomes" id="UP000295626">
    <property type="component" value="Unassembled WGS sequence"/>
</dbReference>
<gene>
    <name evidence="2" type="ORF">E1091_05740</name>
</gene>
<proteinExistence type="predicted"/>
<keyword evidence="3" id="KW-1185">Reference proteome</keyword>
<feature type="region of interest" description="Disordered" evidence="1">
    <location>
        <begin position="76"/>
        <end position="99"/>
    </location>
</feature>
<evidence type="ECO:0000313" key="3">
    <source>
        <dbReference type="Proteomes" id="UP000295626"/>
    </source>
</evidence>
<dbReference type="EMBL" id="SMKE01000130">
    <property type="protein sequence ID" value="TDC00019.1"/>
    <property type="molecule type" value="Genomic_DNA"/>
</dbReference>
<evidence type="ECO:0008006" key="4">
    <source>
        <dbReference type="Google" id="ProtNLM"/>
    </source>
</evidence>
<evidence type="ECO:0000256" key="1">
    <source>
        <dbReference type="SAM" id="MobiDB-lite"/>
    </source>
</evidence>
<accession>A0ABY2DJ76</accession>
<name>A0ABY2DJ76_9ACTN</name>
<sequence>MIHREARDRAAAALERALRDPDVEEDAGNWRRAADNWVGGGAGRLVGMLSDPAAGRLLVSLLRSDVDPDLNGIARTLLNEGPAPQGDRGRPTSPVRQDPFPRAEELTRAVAAPPPEPGLWYVTRGGVPHRLDSGGFASHTIARPEQDVCLALIGYAVGQLGRRLV</sequence>
<protein>
    <recommendedName>
        <fullName evidence="4">PBS lyase</fullName>
    </recommendedName>
</protein>
<organism evidence="2 3">
    <name type="scientific">Micromonospora fluostatini</name>
    <dbReference type="NCBI Taxonomy" id="1629071"/>
    <lineage>
        <taxon>Bacteria</taxon>
        <taxon>Bacillati</taxon>
        <taxon>Actinomycetota</taxon>
        <taxon>Actinomycetes</taxon>
        <taxon>Micromonosporales</taxon>
        <taxon>Micromonosporaceae</taxon>
        <taxon>Micromonospora</taxon>
    </lineage>
</organism>